<organism evidence="4 5">
    <name type="scientific">Bernardetia litoralis (strain ATCC 23117 / DSM 6794 / NBRC 15988 / NCIMB 1366 / Fx l1 / Sio-4)</name>
    <name type="common">Flexibacter litoralis</name>
    <dbReference type="NCBI Taxonomy" id="880071"/>
    <lineage>
        <taxon>Bacteria</taxon>
        <taxon>Pseudomonadati</taxon>
        <taxon>Bacteroidota</taxon>
        <taxon>Cytophagia</taxon>
        <taxon>Cytophagales</taxon>
        <taxon>Bernardetiaceae</taxon>
        <taxon>Bernardetia</taxon>
    </lineage>
</organism>
<dbReference type="Gene3D" id="3.40.50.1820">
    <property type="entry name" value="alpha/beta hydrolase"/>
    <property type="match status" value="1"/>
</dbReference>
<feature type="chain" id="PRO_5003686040" evidence="1">
    <location>
        <begin position="24"/>
        <end position="637"/>
    </location>
</feature>
<dbReference type="HOGENOM" id="CLU_038340_0_0_10"/>
<gene>
    <name evidence="4" type="ordered locus">Fleli_0411</name>
</gene>
<dbReference type="KEGG" id="fli:Fleli_0411"/>
<feature type="signal peptide" evidence="1">
    <location>
        <begin position="1"/>
        <end position="23"/>
    </location>
</feature>
<evidence type="ECO:0000259" key="3">
    <source>
        <dbReference type="Pfam" id="PF18962"/>
    </source>
</evidence>
<proteinExistence type="predicted"/>
<dbReference type="Proteomes" id="UP000006054">
    <property type="component" value="Chromosome"/>
</dbReference>
<accession>I4AG02</accession>
<dbReference type="NCBIfam" id="TIGR04183">
    <property type="entry name" value="Por_Secre_tail"/>
    <property type="match status" value="1"/>
</dbReference>
<evidence type="ECO:0000313" key="4">
    <source>
        <dbReference type="EMBL" id="AFM02887.1"/>
    </source>
</evidence>
<feature type="domain" description="GPI inositol-deacylase PGAP1-like alpha/beta" evidence="2">
    <location>
        <begin position="127"/>
        <end position="176"/>
    </location>
</feature>
<dbReference type="STRING" id="880071.Fleli_0411"/>
<keyword evidence="5" id="KW-1185">Reference proteome</keyword>
<dbReference type="eggNOG" id="COG1075">
    <property type="taxonomic scope" value="Bacteria"/>
</dbReference>
<evidence type="ECO:0000313" key="5">
    <source>
        <dbReference type="Proteomes" id="UP000006054"/>
    </source>
</evidence>
<dbReference type="PATRIC" id="fig|880071.3.peg.387"/>
<dbReference type="Gene3D" id="2.60.40.4070">
    <property type="match status" value="1"/>
</dbReference>
<dbReference type="Pfam" id="PF18962">
    <property type="entry name" value="Por_Secre_tail"/>
    <property type="match status" value="1"/>
</dbReference>
<dbReference type="SUPFAM" id="SSF53474">
    <property type="entry name" value="alpha/beta-Hydrolases"/>
    <property type="match status" value="1"/>
</dbReference>
<dbReference type="InterPro" id="IPR029058">
    <property type="entry name" value="AB_hydrolase_fold"/>
</dbReference>
<dbReference type="InterPro" id="IPR012908">
    <property type="entry name" value="PGAP1-ab_dom-like"/>
</dbReference>
<evidence type="ECO:0000259" key="2">
    <source>
        <dbReference type="Pfam" id="PF07819"/>
    </source>
</evidence>
<dbReference type="AlphaFoldDB" id="I4AG02"/>
<dbReference type="OrthoDB" id="9765872at2"/>
<dbReference type="GO" id="GO:0016788">
    <property type="term" value="F:hydrolase activity, acting on ester bonds"/>
    <property type="evidence" value="ECO:0007669"/>
    <property type="project" value="InterPro"/>
</dbReference>
<keyword evidence="1" id="KW-0732">Signal</keyword>
<dbReference type="EMBL" id="CP003345">
    <property type="protein sequence ID" value="AFM02887.1"/>
    <property type="molecule type" value="Genomic_DNA"/>
</dbReference>
<dbReference type="InterPro" id="IPR026444">
    <property type="entry name" value="Secre_tail"/>
</dbReference>
<sequence precursor="true">MNRIFQSVVAFFVCLLFSFGAVAQQIQETNLVTPTQMTSIAGDILGSGESDAGNIYYGATPSNLRAGSPVIVFIHGYSSRASTWWEDNDMYSKAYADGYRTAFVSVHPDKDMWVNGELFNTMLGTITNHFSVNKVVVVAHSKGGLDTDAALVHYGATSKVERAITLSSPHHGTPLADLAQSGWVSWLSGVFGQVNDATNSLQTGYASYFRSQTASHSNYSNANFRTVGAWGYGGILWTPGIYLSWNGGSSWSGGNDGVVTYKSSKRPNSTTLLSGHGNSTTDLDHSEVHEGKYMWNTVKNNLPYSLSKVSSKPIETETLTNPNAVVESRVQVLSSEKTSRNFMVEEGVTATMLDIHHLEANEDFVIIAPNGEKVSPKVLRVSEKANDLLGGFATTLSIENPQMGTYSIESQSPFVALVTANEGVSLRMTSDLNDNKYYYNVGETINLNISILNELGINTKGAKVTGAMTLTSNDVKSQKAVVLEFKQNNGQFTATVNDKLAEGIYSIAIQAENGNFSKSLVTSIAVVDGVLHTLADNDTKNNINENSVESIKLMPTFPNPFSTQTTVSFELKNSSPAVLTIYDAVGRVVETVDLASYGIGTHQYTWNVNQNKVKNGLYIAEIRNGNERVTQTMVYSK</sequence>
<name>I4AG02_BERLS</name>
<dbReference type="Pfam" id="PF07819">
    <property type="entry name" value="PGAP1"/>
    <property type="match status" value="1"/>
</dbReference>
<feature type="domain" description="Secretion system C-terminal sorting" evidence="3">
    <location>
        <begin position="557"/>
        <end position="633"/>
    </location>
</feature>
<dbReference type="RefSeq" id="WP_014796347.1">
    <property type="nucleotide sequence ID" value="NC_018018.1"/>
</dbReference>
<dbReference type="ESTHER" id="berls-i4ag02">
    <property type="family name" value="BlEst2-lipase-like"/>
</dbReference>
<reference evidence="5" key="1">
    <citation type="submission" date="2012-06" db="EMBL/GenBank/DDBJ databases">
        <title>The complete genome of Flexibacter litoralis DSM 6794.</title>
        <authorList>
            <person name="Lucas S."/>
            <person name="Copeland A."/>
            <person name="Lapidus A."/>
            <person name="Glavina del Rio T."/>
            <person name="Dalin E."/>
            <person name="Tice H."/>
            <person name="Bruce D."/>
            <person name="Goodwin L."/>
            <person name="Pitluck S."/>
            <person name="Peters L."/>
            <person name="Ovchinnikova G."/>
            <person name="Lu M."/>
            <person name="Kyrpides N."/>
            <person name="Mavromatis K."/>
            <person name="Ivanova N."/>
            <person name="Brettin T."/>
            <person name="Detter J.C."/>
            <person name="Han C."/>
            <person name="Larimer F."/>
            <person name="Land M."/>
            <person name="Hauser L."/>
            <person name="Markowitz V."/>
            <person name="Cheng J.-F."/>
            <person name="Hugenholtz P."/>
            <person name="Woyke T."/>
            <person name="Wu D."/>
            <person name="Spring S."/>
            <person name="Lang E."/>
            <person name="Kopitz M."/>
            <person name="Brambilla E."/>
            <person name="Klenk H.-P."/>
            <person name="Eisen J.A."/>
        </authorList>
    </citation>
    <scope>NUCLEOTIDE SEQUENCE [LARGE SCALE GENOMIC DNA]</scope>
    <source>
        <strain evidence="5">ATCC 23117 / DSM 6794 / NBRC 15988 / NCIMB 1366 / Sio-4</strain>
    </source>
</reference>
<protein>
    <submittedName>
        <fullName evidence="4">PGAP1-like protein</fullName>
    </submittedName>
</protein>
<evidence type="ECO:0000256" key="1">
    <source>
        <dbReference type="SAM" id="SignalP"/>
    </source>
</evidence>